<evidence type="ECO:0000313" key="3">
    <source>
        <dbReference type="EMBL" id="GLQ09540.1"/>
    </source>
</evidence>
<dbReference type="SUPFAM" id="SSF82771">
    <property type="entry name" value="GIY-YIG endonuclease"/>
    <property type="match status" value="1"/>
</dbReference>
<protein>
    <submittedName>
        <fullName evidence="3">Nuclease</fullName>
    </submittedName>
</protein>
<reference evidence="3" key="1">
    <citation type="journal article" date="2014" name="Int. J. Syst. Evol. Microbiol.">
        <title>Complete genome of a new Firmicutes species belonging to the dominant human colonic microbiota ('Ruminococcus bicirculans') reveals two chromosomes and a selective capacity to utilize plant glucans.</title>
        <authorList>
            <consortium name="NISC Comparative Sequencing Program"/>
            <person name="Wegmann U."/>
            <person name="Louis P."/>
            <person name="Goesmann A."/>
            <person name="Henrissat B."/>
            <person name="Duncan S.H."/>
            <person name="Flint H.J."/>
        </authorList>
    </citation>
    <scope>NUCLEOTIDE SEQUENCE</scope>
    <source>
        <strain evidence="3">NBRC 103855</strain>
    </source>
</reference>
<dbReference type="PROSITE" id="PS50164">
    <property type="entry name" value="GIY_YIG"/>
    <property type="match status" value="1"/>
</dbReference>
<dbReference type="Pfam" id="PF01541">
    <property type="entry name" value="GIY-YIG"/>
    <property type="match status" value="1"/>
</dbReference>
<dbReference type="RefSeq" id="WP_284389432.1">
    <property type="nucleotide sequence ID" value="NZ_BSNG01000001.1"/>
</dbReference>
<dbReference type="PANTHER" id="PTHR34477:SF5">
    <property type="entry name" value="BSL5627 PROTEIN"/>
    <property type="match status" value="1"/>
</dbReference>
<dbReference type="EMBL" id="BSNG01000001">
    <property type="protein sequence ID" value="GLQ09540.1"/>
    <property type="molecule type" value="Genomic_DNA"/>
</dbReference>
<accession>A0ABQ5UBP7</accession>
<dbReference type="PANTHER" id="PTHR34477">
    <property type="entry name" value="UPF0213 PROTEIN YHBQ"/>
    <property type="match status" value="1"/>
</dbReference>
<dbReference type="Gene3D" id="3.40.1440.10">
    <property type="entry name" value="GIY-YIG endonuclease"/>
    <property type="match status" value="1"/>
</dbReference>
<dbReference type="InterPro" id="IPR035901">
    <property type="entry name" value="GIY-YIG_endonuc_sf"/>
</dbReference>
<keyword evidence="4" id="KW-1185">Reference proteome</keyword>
<reference evidence="3" key="2">
    <citation type="submission" date="2023-01" db="EMBL/GenBank/DDBJ databases">
        <title>Draft genome sequence of Devosia yakushimensis strain NBRC 103855.</title>
        <authorList>
            <person name="Sun Q."/>
            <person name="Mori K."/>
        </authorList>
    </citation>
    <scope>NUCLEOTIDE SEQUENCE</scope>
    <source>
        <strain evidence="3">NBRC 103855</strain>
    </source>
</reference>
<dbReference type="InterPro" id="IPR000305">
    <property type="entry name" value="GIY-YIG_endonuc"/>
</dbReference>
<gene>
    <name evidence="3" type="ORF">GCM10007913_14720</name>
</gene>
<organism evidence="3 4">
    <name type="scientific">Devosia yakushimensis</name>
    <dbReference type="NCBI Taxonomy" id="470028"/>
    <lineage>
        <taxon>Bacteria</taxon>
        <taxon>Pseudomonadati</taxon>
        <taxon>Pseudomonadota</taxon>
        <taxon>Alphaproteobacteria</taxon>
        <taxon>Hyphomicrobiales</taxon>
        <taxon>Devosiaceae</taxon>
        <taxon>Devosia</taxon>
    </lineage>
</organism>
<name>A0ABQ5UBP7_9HYPH</name>
<dbReference type="InterPro" id="IPR050190">
    <property type="entry name" value="UPF0213_domain"/>
</dbReference>
<evidence type="ECO:0000313" key="4">
    <source>
        <dbReference type="Proteomes" id="UP001161406"/>
    </source>
</evidence>
<proteinExistence type="inferred from homology"/>
<dbReference type="Proteomes" id="UP001161406">
    <property type="component" value="Unassembled WGS sequence"/>
</dbReference>
<comment type="caution">
    <text evidence="3">The sequence shown here is derived from an EMBL/GenBank/DDBJ whole genome shotgun (WGS) entry which is preliminary data.</text>
</comment>
<comment type="similarity">
    <text evidence="1">Belongs to the UPF0213 family.</text>
</comment>
<feature type="domain" description="GIY-YIG" evidence="2">
    <location>
        <begin position="27"/>
        <end position="104"/>
    </location>
</feature>
<evidence type="ECO:0000259" key="2">
    <source>
        <dbReference type="PROSITE" id="PS50164"/>
    </source>
</evidence>
<sequence>MDSGLRQNDIVGDDRSVARCLARQMAKTFIVYMVCSMKNGTLYTGVTGNPAGRMWQHRTGFFAKSFTAQYNVKRLVWYEVHQDATAAIQREKRIKDWRREWKKRLIEELNPDWRDLSDEVMGF</sequence>
<evidence type="ECO:0000256" key="1">
    <source>
        <dbReference type="ARBA" id="ARBA00007435"/>
    </source>
</evidence>
<dbReference type="CDD" id="cd10448">
    <property type="entry name" value="GIY-YIG_unchar_3"/>
    <property type="match status" value="1"/>
</dbReference>